<gene>
    <name evidence="16" type="primary">Contig496.g547</name>
    <name evidence="16" type="ORF">STYLEM_13792</name>
</gene>
<evidence type="ECO:0000256" key="4">
    <source>
        <dbReference type="ARBA" id="ARBA00006702"/>
    </source>
</evidence>
<organism evidence="16 17">
    <name type="scientific">Stylonychia lemnae</name>
    <name type="common">Ciliate</name>
    <dbReference type="NCBI Taxonomy" id="5949"/>
    <lineage>
        <taxon>Eukaryota</taxon>
        <taxon>Sar</taxon>
        <taxon>Alveolata</taxon>
        <taxon>Ciliophora</taxon>
        <taxon>Intramacronucleata</taxon>
        <taxon>Spirotrichea</taxon>
        <taxon>Stichotrichia</taxon>
        <taxon>Sporadotrichida</taxon>
        <taxon>Oxytrichidae</taxon>
        <taxon>Stylonychinae</taxon>
        <taxon>Stylonychia</taxon>
    </lineage>
</organism>
<keyword evidence="7" id="KW-0378">Hydrolase</keyword>
<keyword evidence="9" id="KW-0904">Protein phosphatase</keyword>
<keyword evidence="17" id="KW-1185">Reference proteome</keyword>
<evidence type="ECO:0000256" key="14">
    <source>
        <dbReference type="SAM" id="MobiDB-lite"/>
    </source>
</evidence>
<evidence type="ECO:0000256" key="12">
    <source>
        <dbReference type="ARBA" id="ARBA00047761"/>
    </source>
</evidence>
<dbReference type="Pfam" id="PF00481">
    <property type="entry name" value="PP2C"/>
    <property type="match status" value="1"/>
</dbReference>
<comment type="subcellular location">
    <subcellularLocation>
        <location evidence="3">Membrane</location>
    </subcellularLocation>
</comment>
<dbReference type="InParanoid" id="A0A078AQL3"/>
<sequence>MSLNQNDQHIQHKQQSSQQLDIKSTEIIQDPFPIQKYNSLQPVTKQAIDSQIRAQSPQLQTLQQQQKLKDKISPQTKIIPSQQLYTQGQGQSQTRNSIINNQSLTQQYLTNPKFVQPYSQSQINQIVPTAIGFNLQENQQFASNNKFLPRKKKSVVSNSNNKLAVTGLHQNNTQSLNQNFDLNSLNIVSNQNHTLPMMTPSANLGGQIQSLLSISPGKLEEVKTSKSVSNKAYMLGQSQNSLDESSKRSFNQNYLKQVQKMSNQKSVAEVGNLISRFGKNHVQNTEKENESRSYSQIQNSANSSSIQPNELFENIEPSPNLRNMIQSKLQVIQSTQAWVKQIILVQKQNHLEIKLDCQRVVQVGTIMNKTVLYYPIMNQQNILTKEMELLQPMVLIQIKVQSDLRVRKEKQMSGLNVHFSVYMMDMGEINVPNSSGIIFINSQISLIQLSKIIKDDNFPQNPLKAIRNGFREAEKLFLEFAEKQDQEVGDIDRSGSCAIVLLIIDEMCYVANVGDSRAIMSVDGGEKIYGLSIDHKPTEEAEMKRITTNGGKIYQNSSVIPTQNPAFKGQQQVIYGPHRVFPGRLSVSRTFGDIEAKFEKYEGNPKVVIAEPDITAFKINKNFDYILMGCDGIFDKIETKDCIHLIWQNIQNQNNQKTEETQNGEQENSQSMDVHKQCGLAVDSILKTSALRKACDNLTAVIIAFDNFESLINNYKSNEQNQDYVNEDTIEEIMLVPIPEQSDETMQINDIGSMSSPIKKNDVIYLHQSDPLNNSNQSDNDNSLFSEDMISNPKYVNNNKQAYAQFRLSNNNNNHNMLSEISEEDDISMLSERGGILSTGKKSKVNSKNPSQQLSKQKMAGLIYQQQQMPNQQISEFQLSQKQPLILSTHQIQKPQHEQQIEMIQRPSNQQDAPLQELETLKLNPLRQSFNHKTKTRLSDQIKTTNGQPYMHLTSSNITNNNNVVSFINTNLGDVPAQKVLTPNQTTNSKIINKKQVSRNSLRPTNSLKAQTQQVAGLLESLNINSQTLTQNIPSSNLYSNHTLTTIRPLSSSKKRASTSNGFNSTNNQKKDQRILLTGNQIQPINNITTVSSFQSQSKPIFESNRKNSSSGVTQNPSVQKLQRMHINTINNPTMQHTQQAYIAKLSGSQSQNSQQKTVVQSSRNQQMNKVKRWQSLNRINGHQYQTIQNTNSVLNANHNVLELKDSNSNLFDEDDDQISQE</sequence>
<dbReference type="Gene3D" id="3.60.40.10">
    <property type="entry name" value="PPM-type phosphatase domain"/>
    <property type="match status" value="1"/>
</dbReference>
<feature type="compositionally biased region" description="Low complexity" evidence="14">
    <location>
        <begin position="293"/>
        <end position="307"/>
    </location>
</feature>
<name>A0A078AQL3_STYLE</name>
<comment type="similarity">
    <text evidence="4">Belongs to the PP2C family.</text>
</comment>
<dbReference type="PROSITE" id="PS51746">
    <property type="entry name" value="PPM_2"/>
    <property type="match status" value="1"/>
</dbReference>
<keyword evidence="6" id="KW-0479">Metal-binding</keyword>
<dbReference type="Proteomes" id="UP000039865">
    <property type="component" value="Unassembled WGS sequence"/>
</dbReference>
<feature type="compositionally biased region" description="Polar residues" evidence="14">
    <location>
        <begin position="1107"/>
        <end position="1119"/>
    </location>
</feature>
<evidence type="ECO:0000256" key="8">
    <source>
        <dbReference type="ARBA" id="ARBA00022842"/>
    </source>
</evidence>
<evidence type="ECO:0000256" key="3">
    <source>
        <dbReference type="ARBA" id="ARBA00004370"/>
    </source>
</evidence>
<dbReference type="EC" id="3.1.3.16" evidence="5"/>
<dbReference type="GO" id="GO:0004722">
    <property type="term" value="F:protein serine/threonine phosphatase activity"/>
    <property type="evidence" value="ECO:0007669"/>
    <property type="project" value="UniProtKB-EC"/>
</dbReference>
<dbReference type="EMBL" id="CCKQ01013098">
    <property type="protein sequence ID" value="CDW84725.1"/>
    <property type="molecule type" value="Genomic_DNA"/>
</dbReference>
<dbReference type="SUPFAM" id="SSF81606">
    <property type="entry name" value="PP2C-like"/>
    <property type="match status" value="1"/>
</dbReference>
<dbReference type="GO" id="GO:0046872">
    <property type="term" value="F:metal ion binding"/>
    <property type="evidence" value="ECO:0007669"/>
    <property type="project" value="UniProtKB-KW"/>
</dbReference>
<comment type="catalytic activity">
    <reaction evidence="12">
        <text>O-phospho-L-seryl-[protein] + H2O = L-seryl-[protein] + phosphate</text>
        <dbReference type="Rhea" id="RHEA:20629"/>
        <dbReference type="Rhea" id="RHEA-COMP:9863"/>
        <dbReference type="Rhea" id="RHEA-COMP:11604"/>
        <dbReference type="ChEBI" id="CHEBI:15377"/>
        <dbReference type="ChEBI" id="CHEBI:29999"/>
        <dbReference type="ChEBI" id="CHEBI:43474"/>
        <dbReference type="ChEBI" id="CHEBI:83421"/>
        <dbReference type="EC" id="3.1.3.16"/>
    </reaction>
</comment>
<dbReference type="InterPro" id="IPR015655">
    <property type="entry name" value="PP2C"/>
</dbReference>
<feature type="region of interest" description="Disordered" evidence="14">
    <location>
        <begin position="1099"/>
        <end position="1119"/>
    </location>
</feature>
<dbReference type="InterPro" id="IPR001932">
    <property type="entry name" value="PPM-type_phosphatase-like_dom"/>
</dbReference>
<keyword evidence="8" id="KW-0460">Magnesium</keyword>
<feature type="region of interest" description="Disordered" evidence="14">
    <location>
        <begin position="1"/>
        <end position="21"/>
    </location>
</feature>
<feature type="region of interest" description="Disordered" evidence="14">
    <location>
        <begin position="1047"/>
        <end position="1073"/>
    </location>
</feature>
<dbReference type="InterPro" id="IPR036457">
    <property type="entry name" value="PPM-type-like_dom_sf"/>
</dbReference>
<dbReference type="AlphaFoldDB" id="A0A078AQL3"/>
<comment type="catalytic activity">
    <reaction evidence="13">
        <text>O-phospho-L-threonyl-[protein] + H2O = L-threonyl-[protein] + phosphate</text>
        <dbReference type="Rhea" id="RHEA:47004"/>
        <dbReference type="Rhea" id="RHEA-COMP:11060"/>
        <dbReference type="Rhea" id="RHEA-COMP:11605"/>
        <dbReference type="ChEBI" id="CHEBI:15377"/>
        <dbReference type="ChEBI" id="CHEBI:30013"/>
        <dbReference type="ChEBI" id="CHEBI:43474"/>
        <dbReference type="ChEBI" id="CHEBI:61977"/>
        <dbReference type="EC" id="3.1.3.16"/>
    </reaction>
</comment>
<evidence type="ECO:0000256" key="10">
    <source>
        <dbReference type="ARBA" id="ARBA00023136"/>
    </source>
</evidence>
<dbReference type="PANTHER" id="PTHR13832">
    <property type="entry name" value="PROTEIN PHOSPHATASE 2C"/>
    <property type="match status" value="1"/>
</dbReference>
<evidence type="ECO:0000256" key="6">
    <source>
        <dbReference type="ARBA" id="ARBA00022723"/>
    </source>
</evidence>
<proteinExistence type="inferred from homology"/>
<feature type="domain" description="PPM-type phosphatase" evidence="15">
    <location>
        <begin position="420"/>
        <end position="705"/>
    </location>
</feature>
<evidence type="ECO:0000313" key="16">
    <source>
        <dbReference type="EMBL" id="CDW84725.1"/>
    </source>
</evidence>
<comment type="cofactor">
    <cofactor evidence="2">
        <name>Mg(2+)</name>
        <dbReference type="ChEBI" id="CHEBI:18420"/>
    </cofactor>
</comment>
<keyword evidence="10" id="KW-0472">Membrane</keyword>
<reference evidence="16 17" key="1">
    <citation type="submission" date="2014-06" db="EMBL/GenBank/DDBJ databases">
        <authorList>
            <person name="Swart Estienne"/>
        </authorList>
    </citation>
    <scope>NUCLEOTIDE SEQUENCE [LARGE SCALE GENOMIC DNA]</scope>
    <source>
        <strain evidence="16 17">130c</strain>
    </source>
</reference>
<evidence type="ECO:0000256" key="2">
    <source>
        <dbReference type="ARBA" id="ARBA00001946"/>
    </source>
</evidence>
<evidence type="ECO:0000256" key="9">
    <source>
        <dbReference type="ARBA" id="ARBA00022912"/>
    </source>
</evidence>
<feature type="region of interest" description="Disordered" evidence="14">
    <location>
        <begin position="280"/>
        <end position="307"/>
    </location>
</feature>
<evidence type="ECO:0000256" key="7">
    <source>
        <dbReference type="ARBA" id="ARBA00022801"/>
    </source>
</evidence>
<dbReference type="CDD" id="cd00143">
    <property type="entry name" value="PP2Cc"/>
    <property type="match status" value="1"/>
</dbReference>
<evidence type="ECO:0000256" key="5">
    <source>
        <dbReference type="ARBA" id="ARBA00013081"/>
    </source>
</evidence>
<dbReference type="SMART" id="SM00332">
    <property type="entry name" value="PP2Cc"/>
    <property type="match status" value="1"/>
</dbReference>
<feature type="region of interest" description="Disordered" evidence="14">
    <location>
        <begin position="1147"/>
        <end position="1169"/>
    </location>
</feature>
<comment type="cofactor">
    <cofactor evidence="1">
        <name>Mn(2+)</name>
        <dbReference type="ChEBI" id="CHEBI:29035"/>
    </cofactor>
</comment>
<keyword evidence="11" id="KW-0464">Manganese</keyword>
<protein>
    <recommendedName>
        <fullName evidence="5">protein-serine/threonine phosphatase</fullName>
        <ecNumber evidence="5">3.1.3.16</ecNumber>
    </recommendedName>
</protein>
<dbReference type="OrthoDB" id="10264738at2759"/>
<evidence type="ECO:0000256" key="1">
    <source>
        <dbReference type="ARBA" id="ARBA00001936"/>
    </source>
</evidence>
<dbReference type="GO" id="GO:0016020">
    <property type="term" value="C:membrane"/>
    <property type="evidence" value="ECO:0007669"/>
    <property type="project" value="UniProtKB-SubCell"/>
</dbReference>
<dbReference type="PANTHER" id="PTHR13832:SF803">
    <property type="entry name" value="PROTEIN PHOSPHATASE 1G"/>
    <property type="match status" value="1"/>
</dbReference>
<feature type="compositionally biased region" description="Polar residues" evidence="14">
    <location>
        <begin position="1047"/>
        <end position="1068"/>
    </location>
</feature>
<evidence type="ECO:0000259" key="15">
    <source>
        <dbReference type="PROSITE" id="PS51746"/>
    </source>
</evidence>
<accession>A0A078AQL3</accession>
<evidence type="ECO:0000256" key="13">
    <source>
        <dbReference type="ARBA" id="ARBA00048336"/>
    </source>
</evidence>
<evidence type="ECO:0000313" key="17">
    <source>
        <dbReference type="Proteomes" id="UP000039865"/>
    </source>
</evidence>
<evidence type="ECO:0000256" key="11">
    <source>
        <dbReference type="ARBA" id="ARBA00023211"/>
    </source>
</evidence>